<comment type="caution">
    <text evidence="2">The sequence shown here is derived from an EMBL/GenBank/DDBJ whole genome shotgun (WGS) entry which is preliminary data.</text>
</comment>
<evidence type="ECO:0000313" key="2">
    <source>
        <dbReference type="EMBL" id="KRL83850.1"/>
    </source>
</evidence>
<evidence type="ECO:0000313" key="3">
    <source>
        <dbReference type="Proteomes" id="UP000051324"/>
    </source>
</evidence>
<dbReference type="Gene3D" id="1.10.150.260">
    <property type="entry name" value="YozE SAM-like"/>
    <property type="match status" value="1"/>
</dbReference>
<dbReference type="InterPro" id="IPR023089">
    <property type="entry name" value="YozE_SAM-like"/>
</dbReference>
<feature type="domain" description="YozE SAM-like" evidence="1">
    <location>
        <begin position="4"/>
        <end position="61"/>
    </location>
</feature>
<dbReference type="Pfam" id="PF06855">
    <property type="entry name" value="YozE_SAM_like"/>
    <property type="match status" value="1"/>
</dbReference>
<reference evidence="2 3" key="1">
    <citation type="journal article" date="2015" name="Genome Announc.">
        <title>Expanding the biotechnology potential of lactobacilli through comparative genomics of 213 strains and associated genera.</title>
        <authorList>
            <person name="Sun Z."/>
            <person name="Harris H.M."/>
            <person name="McCann A."/>
            <person name="Guo C."/>
            <person name="Argimon S."/>
            <person name="Zhang W."/>
            <person name="Yang X."/>
            <person name="Jeffery I.B."/>
            <person name="Cooney J.C."/>
            <person name="Kagawa T.F."/>
            <person name="Liu W."/>
            <person name="Song Y."/>
            <person name="Salvetti E."/>
            <person name="Wrobel A."/>
            <person name="Rasinkangas P."/>
            <person name="Parkhill J."/>
            <person name="Rea M.C."/>
            <person name="O'Sullivan O."/>
            <person name="Ritari J."/>
            <person name="Douillard F.P."/>
            <person name="Paul Ross R."/>
            <person name="Yang R."/>
            <person name="Briner A.E."/>
            <person name="Felis G.E."/>
            <person name="de Vos W.M."/>
            <person name="Barrangou R."/>
            <person name="Klaenhammer T.R."/>
            <person name="Caufield P.W."/>
            <person name="Cui Y."/>
            <person name="Zhang H."/>
            <person name="O'Toole P.W."/>
        </authorList>
    </citation>
    <scope>NUCLEOTIDE SEQUENCE [LARGE SCALE GENOMIC DNA]</scope>
    <source>
        <strain evidence="2 3">DSM 16634</strain>
    </source>
</reference>
<name>A0A0R1TXS9_9LACO</name>
<dbReference type="PATRIC" id="fig|1423724.4.peg.1158"/>
<protein>
    <recommendedName>
        <fullName evidence="1">YozE SAM-like domain-containing protein</fullName>
    </recommendedName>
</protein>
<accession>A0A0R1TXS9</accession>
<dbReference type="Proteomes" id="UP000051324">
    <property type="component" value="Unassembled WGS sequence"/>
</dbReference>
<dbReference type="InterPro" id="IPR010673">
    <property type="entry name" value="UPF0346"/>
</dbReference>
<sequence length="69" mass="8057">MKESFYRYLMTKRNPDGHDELAGFANAAFFDQAFPKHSTDYHEISHYLELNASYLTSMSIFLMMRGKAI</sequence>
<dbReference type="STRING" id="1423724.FC32_GL001115"/>
<gene>
    <name evidence="2" type="ORF">FC32_GL001115</name>
</gene>
<dbReference type="EMBL" id="AZFT01000053">
    <property type="protein sequence ID" value="KRL83850.1"/>
    <property type="molecule type" value="Genomic_DNA"/>
</dbReference>
<dbReference type="SUPFAM" id="SSF140652">
    <property type="entry name" value="YozE-like"/>
    <property type="match status" value="1"/>
</dbReference>
<dbReference type="RefSeq" id="WP_420835864.1">
    <property type="nucleotide sequence ID" value="NZ_AZFT01000053.1"/>
</dbReference>
<evidence type="ECO:0000259" key="1">
    <source>
        <dbReference type="Pfam" id="PF06855"/>
    </source>
</evidence>
<dbReference type="PIRSF" id="PIRSF037262">
    <property type="entry name" value="UCP037262"/>
    <property type="match status" value="1"/>
</dbReference>
<keyword evidence="3" id="KW-1185">Reference proteome</keyword>
<organism evidence="2 3">
    <name type="scientific">Ligilactobacillus apodemi DSM 16634 = JCM 16172</name>
    <dbReference type="NCBI Taxonomy" id="1423724"/>
    <lineage>
        <taxon>Bacteria</taxon>
        <taxon>Bacillati</taxon>
        <taxon>Bacillota</taxon>
        <taxon>Bacilli</taxon>
        <taxon>Lactobacillales</taxon>
        <taxon>Lactobacillaceae</taxon>
        <taxon>Ligilactobacillus</taxon>
    </lineage>
</organism>
<dbReference type="AlphaFoldDB" id="A0A0R1TXS9"/>
<dbReference type="InterPro" id="IPR036806">
    <property type="entry name" value="YozE_SAM-like_sf"/>
</dbReference>
<dbReference type="eggNOG" id="COG4479">
    <property type="taxonomic scope" value="Bacteria"/>
</dbReference>
<dbReference type="NCBIfam" id="NF010193">
    <property type="entry name" value="PRK13672.1"/>
    <property type="match status" value="1"/>
</dbReference>
<proteinExistence type="predicted"/>